<accession>A0ABW5XU67</accession>
<sequence>MDWNSDIIKNLSWAGTISNRAGKQRVADQIVSKIKEGDVIGVGSGSTVYLTLFAIAERIKAEGLNILAIPTSIEISMACSKLGIPLTSLYEHKPNWCFDGADEVDPDKSLIKGRGGALFKEKLLISSSPLNYIIVDDSKLVDKLGSKFPVPVEVFPQAVLHVEEALKALGAKDIVLRLAGGKDGPVITENNNLLLDVHFDSIDKDMEHKIKAITGVIESGLFINYSIEVLVAANDA</sequence>
<dbReference type="GO" id="GO:0004751">
    <property type="term" value="F:ribose-5-phosphate isomerase activity"/>
    <property type="evidence" value="ECO:0007669"/>
    <property type="project" value="UniProtKB-EC"/>
</dbReference>
<dbReference type="PANTHER" id="PTHR11934">
    <property type="entry name" value="RIBOSE-5-PHOSPHATE ISOMERASE"/>
    <property type="match status" value="1"/>
</dbReference>
<comment type="caution">
    <text evidence="3">The sequence shown here is derived from an EMBL/GenBank/DDBJ whole genome shotgun (WGS) entry which is preliminary data.</text>
</comment>
<dbReference type="EMBL" id="JBHUON010000026">
    <property type="protein sequence ID" value="MFD2866458.1"/>
    <property type="molecule type" value="Genomic_DNA"/>
</dbReference>
<protein>
    <recommendedName>
        <fullName evidence="2">Ribose 5-phosphate isomerase A</fullName>
        <ecNumber evidence="2">5.3.1.6</ecNumber>
    </recommendedName>
</protein>
<dbReference type="NCBIfam" id="NF001924">
    <property type="entry name" value="PRK00702.1"/>
    <property type="match status" value="1"/>
</dbReference>
<gene>
    <name evidence="3" type="primary">rpiA</name>
    <name evidence="3" type="ORF">ACFSYC_17310</name>
</gene>
<keyword evidence="4" id="KW-1185">Reference proteome</keyword>
<dbReference type="EC" id="5.3.1.6" evidence="2"/>
<evidence type="ECO:0000313" key="3">
    <source>
        <dbReference type="EMBL" id="MFD2866458.1"/>
    </source>
</evidence>
<dbReference type="Gene3D" id="3.30.70.260">
    <property type="match status" value="1"/>
</dbReference>
<dbReference type="Proteomes" id="UP001597601">
    <property type="component" value="Unassembled WGS sequence"/>
</dbReference>
<keyword evidence="1 3" id="KW-0413">Isomerase</keyword>
<dbReference type="InterPro" id="IPR037171">
    <property type="entry name" value="NagB/RpiA_transferase-like"/>
</dbReference>
<dbReference type="SUPFAM" id="SSF75445">
    <property type="entry name" value="D-ribose-5-phosphate isomerase (RpiA), lid domain"/>
    <property type="match status" value="1"/>
</dbReference>
<name>A0ABW5XU67_9SPHI</name>
<dbReference type="InterPro" id="IPR004788">
    <property type="entry name" value="Ribose5P_isomerase_type_A"/>
</dbReference>
<reference evidence="4" key="1">
    <citation type="journal article" date="2019" name="Int. J. Syst. Evol. Microbiol.">
        <title>The Global Catalogue of Microorganisms (GCM) 10K type strain sequencing project: providing services to taxonomists for standard genome sequencing and annotation.</title>
        <authorList>
            <consortium name="The Broad Institute Genomics Platform"/>
            <consortium name="The Broad Institute Genome Sequencing Center for Infectious Disease"/>
            <person name="Wu L."/>
            <person name="Ma J."/>
        </authorList>
    </citation>
    <scope>NUCLEOTIDE SEQUENCE [LARGE SCALE GENOMIC DNA]</scope>
    <source>
        <strain evidence="4">KCTC 52232</strain>
    </source>
</reference>
<evidence type="ECO:0000256" key="2">
    <source>
        <dbReference type="NCBIfam" id="TIGR00021"/>
    </source>
</evidence>
<evidence type="ECO:0000313" key="4">
    <source>
        <dbReference type="Proteomes" id="UP001597601"/>
    </source>
</evidence>
<proteinExistence type="predicted"/>
<dbReference type="SUPFAM" id="SSF100950">
    <property type="entry name" value="NagB/RpiA/CoA transferase-like"/>
    <property type="match status" value="1"/>
</dbReference>
<dbReference type="PANTHER" id="PTHR11934:SF0">
    <property type="entry name" value="RIBOSE-5-PHOSPHATE ISOMERASE"/>
    <property type="match status" value="1"/>
</dbReference>
<dbReference type="Gene3D" id="3.40.50.1360">
    <property type="match status" value="1"/>
</dbReference>
<dbReference type="NCBIfam" id="TIGR00021">
    <property type="entry name" value="rpiA"/>
    <property type="match status" value="1"/>
</dbReference>
<evidence type="ECO:0000256" key="1">
    <source>
        <dbReference type="ARBA" id="ARBA00023235"/>
    </source>
</evidence>
<dbReference type="Pfam" id="PF06026">
    <property type="entry name" value="Rib_5-P_isom_A"/>
    <property type="match status" value="1"/>
</dbReference>
<dbReference type="RefSeq" id="WP_377130100.1">
    <property type="nucleotide sequence ID" value="NZ_JBHUHN010000001.1"/>
</dbReference>
<dbReference type="CDD" id="cd01398">
    <property type="entry name" value="RPI_A"/>
    <property type="match status" value="1"/>
</dbReference>
<organism evidence="3 4">
    <name type="scientific">Mucilaginibacter antarcticus</name>
    <dbReference type="NCBI Taxonomy" id="1855725"/>
    <lineage>
        <taxon>Bacteria</taxon>
        <taxon>Pseudomonadati</taxon>
        <taxon>Bacteroidota</taxon>
        <taxon>Sphingobacteriia</taxon>
        <taxon>Sphingobacteriales</taxon>
        <taxon>Sphingobacteriaceae</taxon>
        <taxon>Mucilaginibacter</taxon>
    </lineage>
</organism>